<organism evidence="1 2">
    <name type="scientific">Lindgomyces ingoldianus</name>
    <dbReference type="NCBI Taxonomy" id="673940"/>
    <lineage>
        <taxon>Eukaryota</taxon>
        <taxon>Fungi</taxon>
        <taxon>Dikarya</taxon>
        <taxon>Ascomycota</taxon>
        <taxon>Pezizomycotina</taxon>
        <taxon>Dothideomycetes</taxon>
        <taxon>Pleosporomycetidae</taxon>
        <taxon>Pleosporales</taxon>
        <taxon>Lindgomycetaceae</taxon>
        <taxon>Lindgomyces</taxon>
    </lineage>
</organism>
<evidence type="ECO:0000313" key="2">
    <source>
        <dbReference type="Proteomes" id="UP000799755"/>
    </source>
</evidence>
<gene>
    <name evidence="1" type="ORF">BDR25DRAFT_77142</name>
</gene>
<protein>
    <submittedName>
        <fullName evidence="1">Uncharacterized protein</fullName>
    </submittedName>
</protein>
<proteinExistence type="predicted"/>
<name>A0ACB6QI65_9PLEO</name>
<dbReference type="EMBL" id="MU003525">
    <property type="protein sequence ID" value="KAF2466283.1"/>
    <property type="molecule type" value="Genomic_DNA"/>
</dbReference>
<keyword evidence="2" id="KW-1185">Reference proteome</keyword>
<dbReference type="Proteomes" id="UP000799755">
    <property type="component" value="Unassembled WGS sequence"/>
</dbReference>
<reference evidence="1" key="1">
    <citation type="journal article" date="2020" name="Stud. Mycol.">
        <title>101 Dothideomycetes genomes: a test case for predicting lifestyles and emergence of pathogens.</title>
        <authorList>
            <person name="Haridas S."/>
            <person name="Albert R."/>
            <person name="Binder M."/>
            <person name="Bloem J."/>
            <person name="Labutti K."/>
            <person name="Salamov A."/>
            <person name="Andreopoulos B."/>
            <person name="Baker S."/>
            <person name="Barry K."/>
            <person name="Bills G."/>
            <person name="Bluhm B."/>
            <person name="Cannon C."/>
            <person name="Castanera R."/>
            <person name="Culley D."/>
            <person name="Daum C."/>
            <person name="Ezra D."/>
            <person name="Gonzalez J."/>
            <person name="Henrissat B."/>
            <person name="Kuo A."/>
            <person name="Liang C."/>
            <person name="Lipzen A."/>
            <person name="Lutzoni F."/>
            <person name="Magnuson J."/>
            <person name="Mondo S."/>
            <person name="Nolan M."/>
            <person name="Ohm R."/>
            <person name="Pangilinan J."/>
            <person name="Park H.-J."/>
            <person name="Ramirez L."/>
            <person name="Alfaro M."/>
            <person name="Sun H."/>
            <person name="Tritt A."/>
            <person name="Yoshinaga Y."/>
            <person name="Zwiers L.-H."/>
            <person name="Turgeon B."/>
            <person name="Goodwin S."/>
            <person name="Spatafora J."/>
            <person name="Crous P."/>
            <person name="Grigoriev I."/>
        </authorList>
    </citation>
    <scope>NUCLEOTIDE SEQUENCE</scope>
    <source>
        <strain evidence="1">ATCC 200398</strain>
    </source>
</reference>
<sequence length="239" mass="26561">MPPQNPSASHRPSKCRLLQPPEKRLSKPPRVHSPRAPPATKKLQRHRKVPIASSVLSLYILQYESYPYGSKPGVLLGAFSDLYTAAAGAGASGATGLPQHAPTEELTFLTKSGRVKVLRTELHTERGIDTKIPKARKNQRGTACLPMRLHPDDMVYIALEEAPSGTTCIGAFTEKTKAWSSCVGRLTQSSPAFDMNENVTWMDEEGMPHLRRKIVGRGWHHWFVRIYRIDELVDSMLAA</sequence>
<accession>A0ACB6QI65</accession>
<comment type="caution">
    <text evidence="1">The sequence shown here is derived from an EMBL/GenBank/DDBJ whole genome shotgun (WGS) entry which is preliminary data.</text>
</comment>
<evidence type="ECO:0000313" key="1">
    <source>
        <dbReference type="EMBL" id="KAF2466283.1"/>
    </source>
</evidence>